<dbReference type="HOGENOM" id="CLU_046496_1_0_1"/>
<keyword evidence="9" id="KW-1185">Reference proteome</keyword>
<evidence type="ECO:0000313" key="8">
    <source>
        <dbReference type="EMBL" id="ABN67060.2"/>
    </source>
</evidence>
<dbReference type="OrthoDB" id="2104723at2759"/>
<evidence type="ECO:0000313" key="9">
    <source>
        <dbReference type="Proteomes" id="UP000002258"/>
    </source>
</evidence>
<accession>A3LV36</accession>
<evidence type="ECO:0000256" key="6">
    <source>
        <dbReference type="ARBA" id="ARBA00022840"/>
    </source>
</evidence>
<keyword evidence="4" id="KW-0547">Nucleotide-binding</keyword>
<dbReference type="GO" id="GO:0009443">
    <property type="term" value="P:pyridoxal 5'-phosphate salvage"/>
    <property type="evidence" value="ECO:0007669"/>
    <property type="project" value="InterPro"/>
</dbReference>
<dbReference type="PANTHER" id="PTHR10534:SF2">
    <property type="entry name" value="PYRIDOXAL KINASE"/>
    <property type="match status" value="1"/>
</dbReference>
<dbReference type="EC" id="2.7.1.35" evidence="2"/>
<dbReference type="GeneID" id="4839640"/>
<dbReference type="CDD" id="cd01173">
    <property type="entry name" value="pyridoxal_pyridoxamine_kinase"/>
    <property type="match status" value="1"/>
</dbReference>
<sequence>MSKSVLAVSSHVSHGYVGNRAMVFPLQYNGWDVDAINTTNYSNHPGYGSFAGKPTSSELVTDLFKGLKGIVDFNDTYDMVITGYTPNEEVLDIIYQQLLAVLNSDISRKKPQWIVDPVLGDNGRLYVSEKVIPIYKKILSSGFVTLITPNQFEFEILTETKITDWTSVRQAFRRAHELYKITNIVISSVLVDGQMFGVGYSAKAEEQHQIFSFPISQIHCHFNGCGDLFTALVANQFHENKYTLSPKVLGDVLVKLNLILERTYNEEIETKGVESVSEVKSLRIISSRDILLADHSEDIIDRVSYLK</sequence>
<name>A3LV36_PICST</name>
<evidence type="ECO:0000259" key="7">
    <source>
        <dbReference type="Pfam" id="PF08543"/>
    </source>
</evidence>
<dbReference type="Gene3D" id="3.40.1190.20">
    <property type="match status" value="1"/>
</dbReference>
<dbReference type="GO" id="GO:0008478">
    <property type="term" value="F:pyridoxal kinase activity"/>
    <property type="evidence" value="ECO:0007669"/>
    <property type="project" value="UniProtKB-EC"/>
</dbReference>
<evidence type="ECO:0000256" key="4">
    <source>
        <dbReference type="ARBA" id="ARBA00022741"/>
    </source>
</evidence>
<protein>
    <recommendedName>
        <fullName evidence="2">pyridoxal kinase</fullName>
        <ecNumber evidence="2">2.7.1.35</ecNumber>
    </recommendedName>
</protein>
<dbReference type="InterPro" id="IPR029056">
    <property type="entry name" value="Ribokinase-like"/>
</dbReference>
<dbReference type="Proteomes" id="UP000002258">
    <property type="component" value="Chromosome 5"/>
</dbReference>
<dbReference type="InParanoid" id="A3LV36"/>
<dbReference type="InterPro" id="IPR004625">
    <property type="entry name" value="PyrdxlKinase"/>
</dbReference>
<dbReference type="SUPFAM" id="SSF53613">
    <property type="entry name" value="Ribokinase-like"/>
    <property type="match status" value="1"/>
</dbReference>
<dbReference type="InterPro" id="IPR013749">
    <property type="entry name" value="PM/HMP-P_kinase-1"/>
</dbReference>
<comment type="similarity">
    <text evidence="1">Belongs to the pyridoxine kinase family.</text>
</comment>
<evidence type="ECO:0000256" key="5">
    <source>
        <dbReference type="ARBA" id="ARBA00022777"/>
    </source>
</evidence>
<reference evidence="8 9" key="1">
    <citation type="journal article" date="2007" name="Nat. Biotechnol.">
        <title>Genome sequence of the lignocellulose-bioconverting and xylose-fermenting yeast Pichia stipitis.</title>
        <authorList>
            <person name="Jeffries T.W."/>
            <person name="Grigoriev I.V."/>
            <person name="Grimwood J."/>
            <person name="Laplaza J.M."/>
            <person name="Aerts A."/>
            <person name="Salamov A."/>
            <person name="Schmutz J."/>
            <person name="Lindquist E."/>
            <person name="Dehal P."/>
            <person name="Shapiro H."/>
            <person name="Jin Y.S."/>
            <person name="Passoth V."/>
            <person name="Richardson P.M."/>
        </authorList>
    </citation>
    <scope>NUCLEOTIDE SEQUENCE [LARGE SCALE GENOMIC DNA]</scope>
    <source>
        <strain evidence="9">ATCC 58785 / CBS 6054 / NBRC 10063 / NRRL Y-11545</strain>
    </source>
</reference>
<dbReference type="Pfam" id="PF08543">
    <property type="entry name" value="Phos_pyr_kin"/>
    <property type="match status" value="1"/>
</dbReference>
<dbReference type="OMA" id="TEHIDVH"/>
<dbReference type="PANTHER" id="PTHR10534">
    <property type="entry name" value="PYRIDOXAL KINASE"/>
    <property type="match status" value="1"/>
</dbReference>
<dbReference type="AlphaFoldDB" id="A3LV36"/>
<feature type="domain" description="Pyridoxamine kinase/Phosphomethylpyrimidine kinase" evidence="7">
    <location>
        <begin position="97"/>
        <end position="238"/>
    </location>
</feature>
<dbReference type="KEGG" id="pic:PICST_31981"/>
<keyword evidence="3 8" id="KW-0808">Transferase</keyword>
<proteinExistence type="inferred from homology"/>
<dbReference type="STRING" id="322104.A3LV36"/>
<dbReference type="GO" id="GO:0005829">
    <property type="term" value="C:cytosol"/>
    <property type="evidence" value="ECO:0007669"/>
    <property type="project" value="TreeGrafter"/>
</dbReference>
<organism evidence="8 9">
    <name type="scientific">Scheffersomyces stipitis (strain ATCC 58785 / CBS 6054 / NBRC 10063 / NRRL Y-11545)</name>
    <name type="common">Yeast</name>
    <name type="synonym">Pichia stipitis</name>
    <dbReference type="NCBI Taxonomy" id="322104"/>
    <lineage>
        <taxon>Eukaryota</taxon>
        <taxon>Fungi</taxon>
        <taxon>Dikarya</taxon>
        <taxon>Ascomycota</taxon>
        <taxon>Saccharomycotina</taxon>
        <taxon>Pichiomycetes</taxon>
        <taxon>Debaryomycetaceae</taxon>
        <taxon>Scheffersomyces</taxon>
    </lineage>
</organism>
<dbReference type="EMBL" id="CP000499">
    <property type="protein sequence ID" value="ABN67060.2"/>
    <property type="molecule type" value="Genomic_DNA"/>
</dbReference>
<keyword evidence="6" id="KW-0067">ATP-binding</keyword>
<keyword evidence="5" id="KW-0418">Kinase</keyword>
<evidence type="ECO:0000256" key="1">
    <source>
        <dbReference type="ARBA" id="ARBA00008805"/>
    </source>
</evidence>
<dbReference type="RefSeq" id="XP_001385089.2">
    <property type="nucleotide sequence ID" value="XM_001385052.1"/>
</dbReference>
<dbReference type="GO" id="GO:0005524">
    <property type="term" value="F:ATP binding"/>
    <property type="evidence" value="ECO:0007669"/>
    <property type="project" value="UniProtKB-KW"/>
</dbReference>
<dbReference type="eggNOG" id="KOG2599">
    <property type="taxonomic scope" value="Eukaryota"/>
</dbReference>
<gene>
    <name evidence="8" type="primary">BUD17</name>
    <name evidence="8" type="ORF">PICST_31981</name>
</gene>
<evidence type="ECO:0000256" key="2">
    <source>
        <dbReference type="ARBA" id="ARBA00012104"/>
    </source>
</evidence>
<evidence type="ECO:0000256" key="3">
    <source>
        <dbReference type="ARBA" id="ARBA00022679"/>
    </source>
</evidence>